<dbReference type="OrthoDB" id="575628at2"/>
<organism evidence="1 2">
    <name type="scientific">Brumimicrobium glaciale</name>
    <dbReference type="NCBI Taxonomy" id="200475"/>
    <lineage>
        <taxon>Bacteria</taxon>
        <taxon>Pseudomonadati</taxon>
        <taxon>Bacteroidota</taxon>
        <taxon>Flavobacteriia</taxon>
        <taxon>Flavobacteriales</taxon>
        <taxon>Crocinitomicaceae</taxon>
        <taxon>Brumimicrobium</taxon>
    </lineage>
</organism>
<dbReference type="EMBL" id="SETE01000001">
    <property type="protein sequence ID" value="RYM35604.1"/>
    <property type="molecule type" value="Genomic_DNA"/>
</dbReference>
<comment type="caution">
    <text evidence="1">The sequence shown here is derived from an EMBL/GenBank/DDBJ whole genome shotgun (WGS) entry which is preliminary data.</text>
</comment>
<proteinExistence type="predicted"/>
<dbReference type="AlphaFoldDB" id="A0A4Q4KU13"/>
<gene>
    <name evidence="1" type="ORF">ERX46_01040</name>
</gene>
<protein>
    <submittedName>
        <fullName evidence="1">DUF4393 domain-containing protein</fullName>
    </submittedName>
</protein>
<dbReference type="Proteomes" id="UP000293952">
    <property type="component" value="Unassembled WGS sequence"/>
</dbReference>
<accession>A0A4Q4KU13</accession>
<sequence length="229" mass="25671">MDEKIVTEIAKSIPDSAWNRLVQTACDTFEKAVAPLTESTSGIGRLIKAKFDRLLNEEKVLVAETFAKAKQKITESSKEMKGHHNLNIVLQVVQESCKQTDEKLRDLWANLLATELTEGGVHPEIVSILKRISSDDARVLLKVSENSPKINQKFIETLGHAFSGMSPVTIYRSKEDSFSEKLLERLGLIKKEIPHWKLTEIGIGFLEVVSGISSSDEEISNDQFPTHRE</sequence>
<name>A0A4Q4KU13_9FLAO</name>
<reference evidence="1 2" key="1">
    <citation type="submission" date="2019-02" db="EMBL/GenBank/DDBJ databases">
        <title>Genome sequence of the sea-ice species Brumimicrobium glaciale.</title>
        <authorList>
            <person name="Bowman J.P."/>
        </authorList>
    </citation>
    <scope>NUCLEOTIDE SEQUENCE [LARGE SCALE GENOMIC DNA]</scope>
    <source>
        <strain evidence="1 2">IC156</strain>
    </source>
</reference>
<dbReference type="InterPro" id="IPR025506">
    <property type="entry name" value="Abi_alpha"/>
</dbReference>
<keyword evidence="2" id="KW-1185">Reference proteome</keyword>
<evidence type="ECO:0000313" key="1">
    <source>
        <dbReference type="EMBL" id="RYM35604.1"/>
    </source>
</evidence>
<dbReference type="Pfam" id="PF14337">
    <property type="entry name" value="Abi_alpha"/>
    <property type="match status" value="1"/>
</dbReference>
<evidence type="ECO:0000313" key="2">
    <source>
        <dbReference type="Proteomes" id="UP000293952"/>
    </source>
</evidence>
<dbReference type="RefSeq" id="WP_130091971.1">
    <property type="nucleotide sequence ID" value="NZ_SETE01000001.1"/>
</dbReference>